<feature type="transmembrane region" description="Helical" evidence="1">
    <location>
        <begin position="336"/>
        <end position="352"/>
    </location>
</feature>
<feature type="transmembrane region" description="Helical" evidence="1">
    <location>
        <begin position="872"/>
        <end position="889"/>
    </location>
</feature>
<dbReference type="Gene3D" id="3.30.70.1440">
    <property type="entry name" value="Multidrug efflux transporter AcrB pore domain"/>
    <property type="match status" value="1"/>
</dbReference>
<feature type="transmembrane region" description="Helical" evidence="1">
    <location>
        <begin position="1004"/>
        <end position="1029"/>
    </location>
</feature>
<dbReference type="RefSeq" id="WP_106152287.1">
    <property type="nucleotide sequence ID" value="NZ_PVTS01000004.1"/>
</dbReference>
<keyword evidence="3" id="KW-1185">Reference proteome</keyword>
<dbReference type="Gene3D" id="1.20.1640.10">
    <property type="entry name" value="Multidrug efflux transporter AcrB transmembrane domain"/>
    <property type="match status" value="2"/>
</dbReference>
<accession>A0A2T0XPN0</accession>
<evidence type="ECO:0000313" key="3">
    <source>
        <dbReference type="Proteomes" id="UP000252733"/>
    </source>
</evidence>
<gene>
    <name evidence="2" type="ORF">DFO77_12216</name>
</gene>
<feature type="transmembrane region" description="Helical" evidence="1">
    <location>
        <begin position="973"/>
        <end position="992"/>
    </location>
</feature>
<feature type="transmembrane region" description="Helical" evidence="1">
    <location>
        <begin position="927"/>
        <end position="952"/>
    </location>
</feature>
<dbReference type="GO" id="GO:0042910">
    <property type="term" value="F:xenobiotic transmembrane transporter activity"/>
    <property type="evidence" value="ECO:0007669"/>
    <property type="project" value="TreeGrafter"/>
</dbReference>
<dbReference type="Gene3D" id="3.30.70.1320">
    <property type="entry name" value="Multidrug efflux transporter AcrB pore domain like"/>
    <property type="match status" value="1"/>
</dbReference>
<feature type="transmembrane region" description="Helical" evidence="1">
    <location>
        <begin position="12"/>
        <end position="29"/>
    </location>
</feature>
<dbReference type="PRINTS" id="PR00702">
    <property type="entry name" value="ACRIFLAVINRP"/>
</dbReference>
<dbReference type="SUPFAM" id="SSF82714">
    <property type="entry name" value="Multidrug efflux transporter AcrB TolC docking domain, DN and DC subdomains"/>
    <property type="match status" value="2"/>
</dbReference>
<name>A0A2T0XPN0_9BACT</name>
<keyword evidence="1" id="KW-1133">Transmembrane helix</keyword>
<feature type="transmembrane region" description="Helical" evidence="1">
    <location>
        <begin position="462"/>
        <end position="485"/>
    </location>
</feature>
<dbReference type="PANTHER" id="PTHR32063">
    <property type="match status" value="1"/>
</dbReference>
<feature type="transmembrane region" description="Helical" evidence="1">
    <location>
        <begin position="901"/>
        <end position="921"/>
    </location>
</feature>
<keyword evidence="1" id="KW-0472">Membrane</keyword>
<dbReference type="AlphaFoldDB" id="A0A2T0XPN0"/>
<dbReference type="STRING" id="1168289.GCA_000259075_00656"/>
<dbReference type="EMBL" id="QPIZ01000022">
    <property type="protein sequence ID" value="RCW30366.1"/>
    <property type="molecule type" value="Genomic_DNA"/>
</dbReference>
<comment type="caution">
    <text evidence="2">The sequence shown here is derived from an EMBL/GenBank/DDBJ whole genome shotgun (WGS) entry which is preliminary data.</text>
</comment>
<dbReference type="Pfam" id="PF00873">
    <property type="entry name" value="ACR_tran"/>
    <property type="match status" value="1"/>
</dbReference>
<dbReference type="InterPro" id="IPR027463">
    <property type="entry name" value="AcrB_DN_DC_subdom"/>
</dbReference>
<protein>
    <submittedName>
        <fullName evidence="2">HAE1 family hydrophobic/amphiphilic exporter-1</fullName>
    </submittedName>
</protein>
<dbReference type="Gene3D" id="3.30.2090.10">
    <property type="entry name" value="Multidrug efflux transporter AcrB TolC docking domain, DN and DC subdomains"/>
    <property type="match status" value="2"/>
</dbReference>
<organism evidence="2 3">
    <name type="scientific">Marinilabilia salmonicolor</name>
    <dbReference type="NCBI Taxonomy" id="989"/>
    <lineage>
        <taxon>Bacteria</taxon>
        <taxon>Pseudomonadati</taxon>
        <taxon>Bacteroidota</taxon>
        <taxon>Bacteroidia</taxon>
        <taxon>Marinilabiliales</taxon>
        <taxon>Marinilabiliaceae</taxon>
        <taxon>Marinilabilia</taxon>
    </lineage>
</organism>
<feature type="transmembrane region" description="Helical" evidence="1">
    <location>
        <begin position="430"/>
        <end position="450"/>
    </location>
</feature>
<feature type="transmembrane region" description="Helical" evidence="1">
    <location>
        <begin position="385"/>
        <end position="409"/>
    </location>
</feature>
<dbReference type="SUPFAM" id="SSF82866">
    <property type="entry name" value="Multidrug efflux transporter AcrB transmembrane domain"/>
    <property type="match status" value="2"/>
</dbReference>
<proteinExistence type="predicted"/>
<evidence type="ECO:0000313" key="2">
    <source>
        <dbReference type="EMBL" id="RCW30366.1"/>
    </source>
</evidence>
<feature type="transmembrane region" description="Helical" evidence="1">
    <location>
        <begin position="359"/>
        <end position="379"/>
    </location>
</feature>
<dbReference type="OrthoDB" id="9758940at2"/>
<evidence type="ECO:0000256" key="1">
    <source>
        <dbReference type="SAM" id="Phobius"/>
    </source>
</evidence>
<keyword evidence="1" id="KW-0812">Transmembrane</keyword>
<dbReference type="GO" id="GO:0005886">
    <property type="term" value="C:plasma membrane"/>
    <property type="evidence" value="ECO:0007669"/>
    <property type="project" value="TreeGrafter"/>
</dbReference>
<dbReference type="Proteomes" id="UP000252733">
    <property type="component" value="Unassembled WGS sequence"/>
</dbReference>
<sequence length="1055" mass="116338">MSIFKSSINKPVTTALVFVAVMVIGLFSLQQLPIDQYPEIDPPYISVMTSYPGANASEVETNVTRLLENSLNSVDGLKELTSRSQDNMSLVTLELEWGMNLDEVINDVRSYIDMAKDNLPSGAGTPFIFKFSTSSMPIIMYSVTAEDSYAGLDKTLNDVVIPQLNRVDGIGNISLSGTPERYVYVDIEQEKLDAFNIPLETVGSAISSNNLNMSSGTVKMNKEQYQLQVRSEYVESSEIRDIAVTTTSDGRQVFVRDLATVRDTIKDLALDEKINGREGVRVIIAKQSGANTVEICKEVNKEMAKIQKLLPADVEVDIIYDSSDNIKDSISSLEESILYALLFVVLVVLLFLGRWRATLIIGITIPIALIVSFIYLAFVGSSLNIISLSSLTIAIGMVVDDAIVVLENITKHIERGSSPREAAIYATNEVWVSVIATTMVIAAVFVPLTMLGGLAGIMFKELGWIVTIVVVTSTLVAISLTPMLTSKLLKARDFKVDAKGHIIPEEPKRNWYQKYVVGALDRLDGWYSRVLRYSLNHKKLTLLVVVVLFFLSLLPMFMGAIGTDFMQQSDQGRISVSVELNRGTRVEETIKTARRLETRFSELAPEIEMVATTTGSNDEASVSALFASSSNNKIAMTVVLRDKDERERTSFEVAEVFRQEMAEYPEIIDYQASVSSGMGGSASTVDVEIYGHDFDKTNILAEKVQQIIKANVPGARDITISRDEDRAELKIDVDKEKLSRHGLDAATVASMAYNRVKGMSASFLKEDGEEYPIVVRMEEEDRNSISDIESLTIPTASGNVKLSEIADVDEYWSPPTIERKRRQRIVTVAVTPYKVSLGELAIEMEKALEEVDVPQGVTLRLAGDYEEQQETFADMGLLLALIVMLVYIVMASQFESLSKPFIIMMSVPFAFSGVVLALFVTGVSLDMIGALGVVMLVGIVVKNGIVLVDYINLMRDRGYELNEAIALSGASRLRPVLMTAFTTILGMLPMAMSTGTGSETWRPMGIVVIGGLLVSTVVTLIVVPLLYGIMSKHGERDKEEKTRKEFKFLQIADDE</sequence>
<feature type="transmembrane region" description="Helical" evidence="1">
    <location>
        <begin position="540"/>
        <end position="561"/>
    </location>
</feature>
<dbReference type="SUPFAM" id="SSF82693">
    <property type="entry name" value="Multidrug efflux transporter AcrB pore domain, PN1, PN2, PC1 and PC2 subdomains"/>
    <property type="match status" value="3"/>
</dbReference>
<dbReference type="Gene3D" id="3.30.70.1430">
    <property type="entry name" value="Multidrug efflux transporter AcrB pore domain"/>
    <property type="match status" value="2"/>
</dbReference>
<dbReference type="InterPro" id="IPR001036">
    <property type="entry name" value="Acrflvin-R"/>
</dbReference>
<dbReference type="PANTHER" id="PTHR32063:SF0">
    <property type="entry name" value="SWARMING MOTILITY PROTEIN SWRC"/>
    <property type="match status" value="1"/>
</dbReference>
<reference evidence="2 3" key="1">
    <citation type="submission" date="2018-07" db="EMBL/GenBank/DDBJ databases">
        <title>Freshwater and sediment microbial communities from various areas in North America, analyzing microbe dynamics in response to fracking.</title>
        <authorList>
            <person name="Lamendella R."/>
        </authorList>
    </citation>
    <scope>NUCLEOTIDE SEQUENCE [LARGE SCALE GENOMIC DNA]</scope>
    <source>
        <strain evidence="2 3">160A</strain>
    </source>
</reference>